<dbReference type="HOGENOM" id="CLU_1913413_0_0_9"/>
<keyword evidence="3" id="KW-1185">Reference proteome</keyword>
<feature type="transmembrane region" description="Helical" evidence="1">
    <location>
        <begin position="7"/>
        <end position="25"/>
    </location>
</feature>
<keyword evidence="1" id="KW-0812">Transmembrane</keyword>
<comment type="caution">
    <text evidence="2">The sequence shown here is derived from an EMBL/GenBank/DDBJ whole genome shotgun (WGS) entry which is preliminary data.</text>
</comment>
<evidence type="ECO:0000256" key="1">
    <source>
        <dbReference type="SAM" id="Phobius"/>
    </source>
</evidence>
<sequence length="126" mass="14795">MKKYGICLLLVIVTSIACFFAGYWVTKQNIRVEPAIPNTTYETETVTENRQVMNQEKVEPVIETEKYYLVSETGFLLVFCEDKSTICLYTHVPITDFPEKEQDRLREGIWFTSMMDIYNYLESYTS</sequence>
<evidence type="ECO:0008006" key="4">
    <source>
        <dbReference type="Google" id="ProtNLM"/>
    </source>
</evidence>
<dbReference type="OrthoDB" id="1912898at2"/>
<proteinExistence type="predicted"/>
<dbReference type="AlphaFoldDB" id="G5IGJ6"/>
<name>G5IGJ6_9FIRM</name>
<protein>
    <recommendedName>
        <fullName evidence="4">Bypass of forespore C C-terminal domain-containing protein</fullName>
    </recommendedName>
</protein>
<dbReference type="RefSeq" id="WP_006780603.1">
    <property type="nucleotide sequence ID" value="NZ_CP040506.1"/>
</dbReference>
<dbReference type="EMBL" id="ADLN01000059">
    <property type="protein sequence ID" value="EHI59398.1"/>
    <property type="molecule type" value="Genomic_DNA"/>
</dbReference>
<keyword evidence="1" id="KW-0472">Membrane</keyword>
<keyword evidence="1" id="KW-1133">Transmembrane helix</keyword>
<dbReference type="PROSITE" id="PS51257">
    <property type="entry name" value="PROKAR_LIPOPROTEIN"/>
    <property type="match status" value="1"/>
</dbReference>
<accession>G5IGJ6</accession>
<reference evidence="2 3" key="1">
    <citation type="submission" date="2011-08" db="EMBL/GenBank/DDBJ databases">
        <title>The Genome Sequence of Clostridium hathewayi WAL-18680.</title>
        <authorList>
            <consortium name="The Broad Institute Genome Sequencing Platform"/>
            <person name="Earl A."/>
            <person name="Ward D."/>
            <person name="Feldgarden M."/>
            <person name="Gevers D."/>
            <person name="Finegold S.M."/>
            <person name="Summanen P.H."/>
            <person name="Molitoris D.R."/>
            <person name="Song M."/>
            <person name="Daigneault M."/>
            <person name="Allen-Vercoe E."/>
            <person name="Young S.K."/>
            <person name="Zeng Q."/>
            <person name="Gargeya S."/>
            <person name="Fitzgerald M."/>
            <person name="Haas B."/>
            <person name="Abouelleil A."/>
            <person name="Alvarado L."/>
            <person name="Arachchi H.M."/>
            <person name="Berlin A."/>
            <person name="Brown A."/>
            <person name="Chapman S.B."/>
            <person name="Chen Z."/>
            <person name="Dunbar C."/>
            <person name="Freedman E."/>
            <person name="Gearin G."/>
            <person name="Gellesch M."/>
            <person name="Goldberg J."/>
            <person name="Griggs A."/>
            <person name="Gujja S."/>
            <person name="Heiman D."/>
            <person name="Howarth C."/>
            <person name="Larson L."/>
            <person name="Lui A."/>
            <person name="MacDonald P.J.P."/>
            <person name="Montmayeur A."/>
            <person name="Murphy C."/>
            <person name="Neiman D."/>
            <person name="Pearson M."/>
            <person name="Priest M."/>
            <person name="Roberts A."/>
            <person name="Saif S."/>
            <person name="Shea T."/>
            <person name="Shenoy N."/>
            <person name="Sisk P."/>
            <person name="Stolte C."/>
            <person name="Sykes S."/>
            <person name="Wortman J."/>
            <person name="Nusbaum C."/>
            <person name="Birren B."/>
        </authorList>
    </citation>
    <scope>NUCLEOTIDE SEQUENCE [LARGE SCALE GENOMIC DNA]</scope>
    <source>
        <strain evidence="2 3">WAL-18680</strain>
    </source>
</reference>
<evidence type="ECO:0000313" key="3">
    <source>
        <dbReference type="Proteomes" id="UP000005384"/>
    </source>
</evidence>
<gene>
    <name evidence="2" type="ORF">HMPREF9473_02624</name>
</gene>
<organism evidence="2 3">
    <name type="scientific">Hungatella hathewayi WAL-18680</name>
    <dbReference type="NCBI Taxonomy" id="742737"/>
    <lineage>
        <taxon>Bacteria</taxon>
        <taxon>Bacillati</taxon>
        <taxon>Bacillota</taxon>
        <taxon>Clostridia</taxon>
        <taxon>Lachnospirales</taxon>
        <taxon>Lachnospiraceae</taxon>
        <taxon>Hungatella</taxon>
    </lineage>
</organism>
<dbReference type="PATRIC" id="fig|742737.3.peg.2633"/>
<evidence type="ECO:0000313" key="2">
    <source>
        <dbReference type="EMBL" id="EHI59398.1"/>
    </source>
</evidence>
<dbReference type="Proteomes" id="UP000005384">
    <property type="component" value="Unassembled WGS sequence"/>
</dbReference>